<dbReference type="EMBL" id="CP140152">
    <property type="protein sequence ID" value="WQH02776.1"/>
    <property type="molecule type" value="Genomic_DNA"/>
</dbReference>
<accession>A0ABZ0XSR0</accession>
<dbReference type="RefSeq" id="WP_019920202.1">
    <property type="nucleotide sequence ID" value="NZ_CP140152.1"/>
</dbReference>
<gene>
    <name evidence="1" type="ORF">SR858_17060</name>
</gene>
<evidence type="ECO:0000313" key="1">
    <source>
        <dbReference type="EMBL" id="WQH02776.1"/>
    </source>
</evidence>
<dbReference type="Proteomes" id="UP001326110">
    <property type="component" value="Chromosome"/>
</dbReference>
<dbReference type="GeneID" id="43162094"/>
<keyword evidence="2" id="KW-1185">Reference proteome</keyword>
<proteinExistence type="predicted"/>
<evidence type="ECO:0000313" key="2">
    <source>
        <dbReference type="Proteomes" id="UP001326110"/>
    </source>
</evidence>
<organism evidence="1 2">
    <name type="scientific">Duganella zoogloeoides</name>
    <dbReference type="NCBI Taxonomy" id="75659"/>
    <lineage>
        <taxon>Bacteria</taxon>
        <taxon>Pseudomonadati</taxon>
        <taxon>Pseudomonadota</taxon>
        <taxon>Betaproteobacteria</taxon>
        <taxon>Burkholderiales</taxon>
        <taxon>Oxalobacteraceae</taxon>
        <taxon>Telluria group</taxon>
        <taxon>Duganella</taxon>
    </lineage>
</organism>
<protein>
    <submittedName>
        <fullName evidence="1">Uncharacterized protein</fullName>
    </submittedName>
</protein>
<reference evidence="1 2" key="1">
    <citation type="submission" date="2023-11" db="EMBL/GenBank/DDBJ databases">
        <title>MicrobeMod: A computational toolkit for identifying prokaryotic methylation and restriction-modification with nanopore sequencing.</title>
        <authorList>
            <person name="Crits-Christoph A."/>
            <person name="Kang S.C."/>
            <person name="Lee H."/>
            <person name="Ostrov N."/>
        </authorList>
    </citation>
    <scope>NUCLEOTIDE SEQUENCE [LARGE SCALE GENOMIC DNA]</scope>
    <source>
        <strain evidence="1 2">ATCC 25935</strain>
    </source>
</reference>
<sequence>MEKLIAELRRLYLPDSQHPVTAALEDHLRANTTLAIDLATNGGTATATARALALDFPRAADEQHWLLLCDVANALQQDLKLPAPAVSVNGADKYNLWLSFAQPVPLARLRRFHALLHQAYFADLDAASGATVVEMPPCLHQRSGLWAAFINPAMGASLAEDLGLEMPPPISAQAAFLQGLDSITAEQFEHAMQVLQAAPGNAAAPAQAVTAKTATLAPAAGGDNASGLLLQHATLEDIVAELHRRNIEPTLRHVLHRQA</sequence>
<name>A0ABZ0XSR0_9BURK</name>